<comment type="caution">
    <text evidence="7">The sequence shown here is derived from an EMBL/GenBank/DDBJ whole genome shotgun (WGS) entry which is preliminary data.</text>
</comment>
<evidence type="ECO:0000256" key="4">
    <source>
        <dbReference type="ARBA" id="ARBA00023157"/>
    </source>
</evidence>
<dbReference type="InterPro" id="IPR032382">
    <property type="entry name" value="AltA1"/>
</dbReference>
<evidence type="ECO:0000256" key="3">
    <source>
        <dbReference type="ARBA" id="ARBA00022729"/>
    </source>
</evidence>
<sequence length="194" mass="21469">MYLASVLSLALPLILTSTSASPISTRQTNSDGSSCSDTSFNNFQWQASNFDFHATYTFSTPAHQNSWGYASFDLLNPADQSTVSCSATSSQLNDFFYGWTQYSCNDTLRGGSTKFDFNRPTSELRVEQSWTCRDQDPQYPVTFTAKGSANLTLGCSEDFYQNANWTMGEIYSRRTVTCGKVDAVVVPYEISAIA</sequence>
<evidence type="ECO:0000313" key="8">
    <source>
        <dbReference type="Proteomes" id="UP001174997"/>
    </source>
</evidence>
<dbReference type="AlphaFoldDB" id="A0AA40D9J4"/>
<keyword evidence="4" id="KW-1015">Disulfide bond</keyword>
<dbReference type="Proteomes" id="UP001174997">
    <property type="component" value="Unassembled WGS sequence"/>
</dbReference>
<comment type="subcellular location">
    <subcellularLocation>
        <location evidence="1">Secreted</location>
    </subcellularLocation>
</comment>
<proteinExistence type="predicted"/>
<evidence type="ECO:0000313" key="7">
    <source>
        <dbReference type="EMBL" id="KAK0666864.1"/>
    </source>
</evidence>
<evidence type="ECO:0000256" key="2">
    <source>
        <dbReference type="ARBA" id="ARBA00022525"/>
    </source>
</evidence>
<reference evidence="7" key="1">
    <citation type="submission" date="2023-06" db="EMBL/GenBank/DDBJ databases">
        <title>Genome-scale phylogeny and comparative genomics of the fungal order Sordariales.</title>
        <authorList>
            <consortium name="Lawrence Berkeley National Laboratory"/>
            <person name="Hensen N."/>
            <person name="Bonometti L."/>
            <person name="Westerberg I."/>
            <person name="Brannstrom I.O."/>
            <person name="Guillou S."/>
            <person name="Cros-Aarteil S."/>
            <person name="Calhoun S."/>
            <person name="Haridas S."/>
            <person name="Kuo A."/>
            <person name="Mondo S."/>
            <person name="Pangilinan J."/>
            <person name="Riley R."/>
            <person name="Labutti K."/>
            <person name="Andreopoulos B."/>
            <person name="Lipzen A."/>
            <person name="Chen C."/>
            <person name="Yanf M."/>
            <person name="Daum C."/>
            <person name="Ng V."/>
            <person name="Clum A."/>
            <person name="Steindorff A."/>
            <person name="Ohm R."/>
            <person name="Martin F."/>
            <person name="Silar P."/>
            <person name="Natvig D."/>
            <person name="Lalanne C."/>
            <person name="Gautier V."/>
            <person name="Ament-Velasquez S.L."/>
            <person name="Kruys A."/>
            <person name="Hutchinson M.I."/>
            <person name="Powell A.J."/>
            <person name="Barry K."/>
            <person name="Miller A.N."/>
            <person name="Grigoriev I.V."/>
            <person name="Debuchy R."/>
            <person name="Gladieux P."/>
            <person name="Thoren M.H."/>
            <person name="Johannesson H."/>
        </authorList>
    </citation>
    <scope>NUCLEOTIDE SEQUENCE</scope>
    <source>
        <strain evidence="7">CBS 307.81</strain>
    </source>
</reference>
<keyword evidence="3 5" id="KW-0732">Signal</keyword>
<accession>A0AA40D9J4</accession>
<dbReference type="EMBL" id="JAULSY010000081">
    <property type="protein sequence ID" value="KAK0666864.1"/>
    <property type="molecule type" value="Genomic_DNA"/>
</dbReference>
<feature type="chain" id="PRO_5041306764" description="AA1-like domain-containing protein" evidence="5">
    <location>
        <begin position="21"/>
        <end position="194"/>
    </location>
</feature>
<dbReference type="GO" id="GO:0005576">
    <property type="term" value="C:extracellular region"/>
    <property type="evidence" value="ECO:0007669"/>
    <property type="project" value="UniProtKB-SubCell"/>
</dbReference>
<protein>
    <recommendedName>
        <fullName evidence="6">AA1-like domain-containing protein</fullName>
    </recommendedName>
</protein>
<evidence type="ECO:0000256" key="5">
    <source>
        <dbReference type="SAM" id="SignalP"/>
    </source>
</evidence>
<evidence type="ECO:0000256" key="1">
    <source>
        <dbReference type="ARBA" id="ARBA00004613"/>
    </source>
</evidence>
<organism evidence="7 8">
    <name type="scientific">Cercophora samala</name>
    <dbReference type="NCBI Taxonomy" id="330535"/>
    <lineage>
        <taxon>Eukaryota</taxon>
        <taxon>Fungi</taxon>
        <taxon>Dikarya</taxon>
        <taxon>Ascomycota</taxon>
        <taxon>Pezizomycotina</taxon>
        <taxon>Sordariomycetes</taxon>
        <taxon>Sordariomycetidae</taxon>
        <taxon>Sordariales</taxon>
        <taxon>Lasiosphaeriaceae</taxon>
        <taxon>Cercophora</taxon>
    </lineage>
</organism>
<dbReference type="Pfam" id="PF16541">
    <property type="entry name" value="AltA1"/>
    <property type="match status" value="1"/>
</dbReference>
<gene>
    <name evidence="7" type="ORF">QBC41DRAFT_325062</name>
</gene>
<feature type="domain" description="AA1-like" evidence="6">
    <location>
        <begin position="49"/>
        <end position="178"/>
    </location>
</feature>
<keyword evidence="2" id="KW-0964">Secreted</keyword>
<evidence type="ECO:0000259" key="6">
    <source>
        <dbReference type="Pfam" id="PF16541"/>
    </source>
</evidence>
<name>A0AA40D9J4_9PEZI</name>
<feature type="signal peptide" evidence="5">
    <location>
        <begin position="1"/>
        <end position="20"/>
    </location>
</feature>
<keyword evidence="8" id="KW-1185">Reference proteome</keyword>